<feature type="domain" description="Lipoyl synthase N-terminal" evidence="4">
    <location>
        <begin position="13"/>
        <end position="51"/>
    </location>
</feature>
<dbReference type="EMBL" id="UINC01142667">
    <property type="protein sequence ID" value="SVD31139.1"/>
    <property type="molecule type" value="Genomic_DNA"/>
</dbReference>
<dbReference type="Pfam" id="PF16881">
    <property type="entry name" value="LIAS_N"/>
    <property type="match status" value="1"/>
</dbReference>
<keyword evidence="3" id="KW-0004">4Fe-4S</keyword>
<comment type="subcellular location">
    <subcellularLocation>
        <location evidence="2">Mitochondrion</location>
    </subcellularLocation>
</comment>
<keyword evidence="3" id="KW-0411">Iron-sulfur</keyword>
<keyword evidence="3" id="KW-0479">Metal-binding</keyword>
<protein>
    <recommendedName>
        <fullName evidence="4">Lipoyl synthase N-terminal domain-containing protein</fullName>
    </recommendedName>
</protein>
<evidence type="ECO:0000256" key="1">
    <source>
        <dbReference type="ARBA" id="ARBA00001966"/>
    </source>
</evidence>
<evidence type="ECO:0000313" key="5">
    <source>
        <dbReference type="EMBL" id="SVD31139.1"/>
    </source>
</evidence>
<evidence type="ECO:0000256" key="2">
    <source>
        <dbReference type="ARBA" id="ARBA00004173"/>
    </source>
</evidence>
<reference evidence="5" key="1">
    <citation type="submission" date="2018-05" db="EMBL/GenBank/DDBJ databases">
        <authorList>
            <person name="Lanie J.A."/>
            <person name="Ng W.-L."/>
            <person name="Kazmierczak K.M."/>
            <person name="Andrzejewski T.M."/>
            <person name="Davidsen T.M."/>
            <person name="Wayne K.J."/>
            <person name="Tettelin H."/>
            <person name="Glass J.I."/>
            <person name="Rusch D."/>
            <person name="Podicherti R."/>
            <person name="Tsui H.-C.T."/>
            <person name="Winkler M.E."/>
        </authorList>
    </citation>
    <scope>NUCLEOTIDE SEQUENCE</scope>
</reference>
<dbReference type="GO" id="GO:0005739">
    <property type="term" value="C:mitochondrion"/>
    <property type="evidence" value="ECO:0007669"/>
    <property type="project" value="UniProtKB-SubCell"/>
</dbReference>
<evidence type="ECO:0000256" key="3">
    <source>
        <dbReference type="ARBA" id="ARBA00022485"/>
    </source>
</evidence>
<sequence length="104" mass="11971">MSRFFIRPKATISNRKPDWLKIQVRTGQNYKELKGMVRDGNLNTVCEEALCPNIYECWERRSATVMILGDVCTRSCSFCSVMTGKPVWDDPDEPHRTALAVKQM</sequence>
<feature type="non-terminal residue" evidence="5">
    <location>
        <position position="104"/>
    </location>
</feature>
<dbReference type="InterPro" id="IPR031691">
    <property type="entry name" value="LIAS_N"/>
</dbReference>
<comment type="cofactor">
    <cofactor evidence="1">
        <name>[4Fe-4S] cluster</name>
        <dbReference type="ChEBI" id="CHEBI:49883"/>
    </cofactor>
</comment>
<proteinExistence type="predicted"/>
<dbReference type="GO" id="GO:0016992">
    <property type="term" value="F:lipoate synthase activity"/>
    <property type="evidence" value="ECO:0007669"/>
    <property type="project" value="InterPro"/>
</dbReference>
<dbReference type="GO" id="GO:0051539">
    <property type="term" value="F:4 iron, 4 sulfur cluster binding"/>
    <property type="evidence" value="ECO:0007669"/>
    <property type="project" value="UniProtKB-KW"/>
</dbReference>
<dbReference type="AlphaFoldDB" id="A0A382UA59"/>
<dbReference type="SUPFAM" id="SSF102114">
    <property type="entry name" value="Radical SAM enzymes"/>
    <property type="match status" value="1"/>
</dbReference>
<gene>
    <name evidence="5" type="ORF">METZ01_LOCUS383993</name>
</gene>
<dbReference type="InterPro" id="IPR003698">
    <property type="entry name" value="Lipoyl_synth"/>
</dbReference>
<dbReference type="PANTHER" id="PTHR10949">
    <property type="entry name" value="LIPOYL SYNTHASE"/>
    <property type="match status" value="1"/>
</dbReference>
<evidence type="ECO:0000259" key="4">
    <source>
        <dbReference type="Pfam" id="PF16881"/>
    </source>
</evidence>
<accession>A0A382UA59</accession>
<organism evidence="5">
    <name type="scientific">marine metagenome</name>
    <dbReference type="NCBI Taxonomy" id="408172"/>
    <lineage>
        <taxon>unclassified sequences</taxon>
        <taxon>metagenomes</taxon>
        <taxon>ecological metagenomes</taxon>
    </lineage>
</organism>
<dbReference type="InterPro" id="IPR058240">
    <property type="entry name" value="rSAM_sf"/>
</dbReference>
<dbReference type="PANTHER" id="PTHR10949:SF0">
    <property type="entry name" value="LIPOYL SYNTHASE, MITOCHONDRIAL"/>
    <property type="match status" value="1"/>
</dbReference>
<name>A0A382UA59_9ZZZZ</name>
<keyword evidence="3" id="KW-0408">Iron</keyword>